<protein>
    <submittedName>
        <fullName evidence="6">Creatinine amidohydrolase</fullName>
    </submittedName>
</protein>
<name>A0A917JM17_9PSEU</name>
<dbReference type="AlphaFoldDB" id="A0A917JM17"/>
<dbReference type="Pfam" id="PF02633">
    <property type="entry name" value="Creatininase"/>
    <property type="match status" value="1"/>
</dbReference>
<dbReference type="PANTHER" id="PTHR35005:SF1">
    <property type="entry name" value="2-AMINO-5-FORMYLAMINO-6-RIBOSYLAMINOPYRIMIDIN-4(3H)-ONE 5'-MONOPHOSPHATE DEFORMYLASE"/>
    <property type="match status" value="1"/>
</dbReference>
<dbReference type="GO" id="GO:0016811">
    <property type="term" value="F:hydrolase activity, acting on carbon-nitrogen (but not peptide) bonds, in linear amides"/>
    <property type="evidence" value="ECO:0007669"/>
    <property type="project" value="TreeGrafter"/>
</dbReference>
<keyword evidence="3" id="KW-0378">Hydrolase</keyword>
<evidence type="ECO:0000256" key="4">
    <source>
        <dbReference type="ARBA" id="ARBA00022833"/>
    </source>
</evidence>
<dbReference type="SUPFAM" id="SSF102215">
    <property type="entry name" value="Creatininase"/>
    <property type="match status" value="1"/>
</dbReference>
<comment type="cofactor">
    <cofactor evidence="1">
        <name>Zn(2+)</name>
        <dbReference type="ChEBI" id="CHEBI:29105"/>
    </cofactor>
</comment>
<organism evidence="6 7">
    <name type="scientific">Saccharopolyspora thermophila</name>
    <dbReference type="NCBI Taxonomy" id="89367"/>
    <lineage>
        <taxon>Bacteria</taxon>
        <taxon>Bacillati</taxon>
        <taxon>Actinomycetota</taxon>
        <taxon>Actinomycetes</taxon>
        <taxon>Pseudonocardiales</taxon>
        <taxon>Pseudonocardiaceae</taxon>
        <taxon>Saccharopolyspora</taxon>
    </lineage>
</organism>
<evidence type="ECO:0000313" key="6">
    <source>
        <dbReference type="EMBL" id="GGI76840.1"/>
    </source>
</evidence>
<dbReference type="GO" id="GO:0046872">
    <property type="term" value="F:metal ion binding"/>
    <property type="evidence" value="ECO:0007669"/>
    <property type="project" value="UniProtKB-KW"/>
</dbReference>
<dbReference type="InterPro" id="IPR024087">
    <property type="entry name" value="Creatininase-like_sf"/>
</dbReference>
<dbReference type="InterPro" id="IPR003785">
    <property type="entry name" value="Creatininase/forma_Hydrolase"/>
</dbReference>
<dbReference type="RefSeq" id="WP_188986243.1">
    <property type="nucleotide sequence ID" value="NZ_BMMT01000002.1"/>
</dbReference>
<dbReference type="Proteomes" id="UP000597989">
    <property type="component" value="Unassembled WGS sequence"/>
</dbReference>
<reference evidence="6 7" key="1">
    <citation type="journal article" date="2014" name="Int. J. Syst. Evol. Microbiol.">
        <title>Complete genome sequence of Corynebacterium casei LMG S-19264T (=DSM 44701T), isolated from a smear-ripened cheese.</title>
        <authorList>
            <consortium name="US DOE Joint Genome Institute (JGI-PGF)"/>
            <person name="Walter F."/>
            <person name="Albersmeier A."/>
            <person name="Kalinowski J."/>
            <person name="Ruckert C."/>
        </authorList>
    </citation>
    <scope>NUCLEOTIDE SEQUENCE [LARGE SCALE GENOMIC DNA]</scope>
    <source>
        <strain evidence="6 7">CGMCC 4.7206</strain>
    </source>
</reference>
<sequence>MYLLPTITAADAQRLNADVALLPVGSFEQHGACLPLATDSLIAHIIATRLADAYGLLLLPPITISCSHEHEGLPGLAGTVSIRATTLSAVVTDIADSLERQGIQRLAIINGHGGNYVLSHVAQEASVSPSRRILLYPGSGAWDRARKAAGCDLAAHQDMHAGEGETSILLHALPELVGEGYRGADHRADIRPDLLLHGMRPYTNTGVIGEPSKASAEKGAALLREFERDFGDRLAELRKPTF</sequence>
<evidence type="ECO:0000256" key="2">
    <source>
        <dbReference type="ARBA" id="ARBA00022723"/>
    </source>
</evidence>
<keyword evidence="4" id="KW-0862">Zinc</keyword>
<evidence type="ECO:0000313" key="7">
    <source>
        <dbReference type="Proteomes" id="UP000597989"/>
    </source>
</evidence>
<evidence type="ECO:0000256" key="1">
    <source>
        <dbReference type="ARBA" id="ARBA00001947"/>
    </source>
</evidence>
<proteinExistence type="inferred from homology"/>
<keyword evidence="2" id="KW-0479">Metal-binding</keyword>
<dbReference type="GO" id="GO:0009231">
    <property type="term" value="P:riboflavin biosynthetic process"/>
    <property type="evidence" value="ECO:0007669"/>
    <property type="project" value="TreeGrafter"/>
</dbReference>
<gene>
    <name evidence="6" type="ORF">GCM10011581_12420</name>
</gene>
<dbReference type="EMBL" id="BMMT01000002">
    <property type="protein sequence ID" value="GGI76840.1"/>
    <property type="molecule type" value="Genomic_DNA"/>
</dbReference>
<dbReference type="Gene3D" id="3.40.50.10310">
    <property type="entry name" value="Creatininase"/>
    <property type="match status" value="1"/>
</dbReference>
<accession>A0A917JM17</accession>
<comment type="similarity">
    <text evidence="5">Belongs to the creatininase superfamily.</text>
</comment>
<evidence type="ECO:0000256" key="3">
    <source>
        <dbReference type="ARBA" id="ARBA00022801"/>
    </source>
</evidence>
<dbReference type="PANTHER" id="PTHR35005">
    <property type="entry name" value="3-DEHYDRO-SCYLLO-INOSOSE HYDROLASE"/>
    <property type="match status" value="1"/>
</dbReference>
<evidence type="ECO:0000256" key="5">
    <source>
        <dbReference type="ARBA" id="ARBA00024029"/>
    </source>
</evidence>
<comment type="caution">
    <text evidence="6">The sequence shown here is derived from an EMBL/GenBank/DDBJ whole genome shotgun (WGS) entry which is preliminary data.</text>
</comment>